<dbReference type="InterPro" id="IPR050661">
    <property type="entry name" value="BglG_antiterminators"/>
</dbReference>
<evidence type="ECO:0000259" key="5">
    <source>
        <dbReference type="PROSITE" id="PS51094"/>
    </source>
</evidence>
<feature type="domain" description="PTS EIIB type-2" evidence="6">
    <location>
        <begin position="404"/>
        <end position="495"/>
    </location>
</feature>
<dbReference type="SUPFAM" id="SSF63520">
    <property type="entry name" value="PTS-regulatory domain, PRD"/>
    <property type="match status" value="1"/>
</dbReference>
<dbReference type="GO" id="GO:0009401">
    <property type="term" value="P:phosphoenolpyruvate-dependent sugar phosphotransferase system"/>
    <property type="evidence" value="ECO:0007669"/>
    <property type="project" value="InterPro"/>
</dbReference>
<dbReference type="InterPro" id="IPR011608">
    <property type="entry name" value="PRD"/>
</dbReference>
<dbReference type="PROSITE" id="PS51094">
    <property type="entry name" value="PTS_EIIA_TYPE_2"/>
    <property type="match status" value="1"/>
</dbReference>
<evidence type="ECO:0000313" key="8">
    <source>
        <dbReference type="EMBL" id="PLA77465.1"/>
    </source>
</evidence>
<evidence type="ECO:0000313" key="9">
    <source>
        <dbReference type="Proteomes" id="UP000234579"/>
    </source>
</evidence>
<dbReference type="PROSITE" id="PS51372">
    <property type="entry name" value="PRD_2"/>
    <property type="match status" value="1"/>
</dbReference>
<dbReference type="AlphaFoldDB" id="A0A2I2ADL5"/>
<dbReference type="CDD" id="cd05568">
    <property type="entry name" value="PTS_IIB_bgl_like"/>
    <property type="match status" value="1"/>
</dbReference>
<dbReference type="PROSITE" id="PS51099">
    <property type="entry name" value="PTS_EIIB_TYPE_2"/>
    <property type="match status" value="1"/>
</dbReference>
<dbReference type="Pfam" id="PF00359">
    <property type="entry name" value="PTS_EIIA_2"/>
    <property type="match status" value="1"/>
</dbReference>
<evidence type="ECO:0000256" key="2">
    <source>
        <dbReference type="ARBA" id="ARBA00022737"/>
    </source>
</evidence>
<protein>
    <recommendedName>
        <fullName evidence="10">PTS system EIIA component</fullName>
    </recommendedName>
</protein>
<accession>A0A2I2ADL5</accession>
<keyword evidence="1" id="KW-0808">Transferase</keyword>
<evidence type="ECO:0000256" key="3">
    <source>
        <dbReference type="ARBA" id="ARBA00023015"/>
    </source>
</evidence>
<dbReference type="InterPro" id="IPR002178">
    <property type="entry name" value="PTS_EIIA_type-2_dom"/>
</dbReference>
<evidence type="ECO:0000259" key="7">
    <source>
        <dbReference type="PROSITE" id="PS51372"/>
    </source>
</evidence>
<name>A0A2I2ADL5_9LACO</name>
<evidence type="ECO:0000256" key="1">
    <source>
        <dbReference type="ARBA" id="ARBA00022679"/>
    </source>
</evidence>
<dbReference type="InterPro" id="IPR016152">
    <property type="entry name" value="PTrfase/Anion_transptr"/>
</dbReference>
<evidence type="ECO:0000256" key="4">
    <source>
        <dbReference type="ARBA" id="ARBA00023163"/>
    </source>
</evidence>
<feature type="domain" description="PTS EIIA type-2" evidence="5">
    <location>
        <begin position="539"/>
        <end position="684"/>
    </location>
</feature>
<dbReference type="GO" id="GO:0006355">
    <property type="term" value="P:regulation of DNA-templated transcription"/>
    <property type="evidence" value="ECO:0007669"/>
    <property type="project" value="InterPro"/>
</dbReference>
<gene>
    <name evidence="8" type="ORF">CYR79_01240</name>
</gene>
<feature type="domain" description="PRD" evidence="7">
    <location>
        <begin position="290"/>
        <end position="397"/>
    </location>
</feature>
<dbReference type="Pfam" id="PF00874">
    <property type="entry name" value="PRD"/>
    <property type="match status" value="1"/>
</dbReference>
<dbReference type="EMBL" id="PKGI01000004">
    <property type="protein sequence ID" value="PLA77465.1"/>
    <property type="molecule type" value="Genomic_DNA"/>
</dbReference>
<dbReference type="GO" id="GO:0008982">
    <property type="term" value="F:protein-N(PI)-phosphohistidine-sugar phosphotransferase activity"/>
    <property type="evidence" value="ECO:0007669"/>
    <property type="project" value="InterPro"/>
</dbReference>
<comment type="caution">
    <text evidence="8">The sequence shown here is derived from an EMBL/GenBank/DDBJ whole genome shotgun (WGS) entry which is preliminary data.</text>
</comment>
<sequence>MIQFSNQKHGNALLNYLAKAQNPTTLDTLAQELGISRRSLYYVIHKVNDELNKSGLDGISNIYGEGYYLDSTTINFLKNGNLSKKITTTELFNLDSLSIKLNKHERLLVLSFFLITRNGSSINYLANLLDISRNTVISDLTEVKSLFSKEKLMISNTNKGKIIVGSELIKRNWALLNIMEFMEIISNSKLKVDNSDVETLLEELATIDKGALTNESFMLIAAFLSWYFTYLKIGNRHLKSFNSFPKSEIKIWVSHFLPKFGIANEYENDFISSLIASQPHNGITLSMEDHLYNQLVAVSKKIMIDFQSNSNIIFKQKEKLIIDLTQHLYTTFYRARYGIKFKNPILNQIIKNYPQTFKYTKLSLKPFLKFIGKNLSDDEIALIATYFGGNVRENNNEITNNVSKNAAVVCNSGIGTSKLLLYSLAENFTHINFKGPFNLIQFENINLSNFDYIISTIELPYSNLSIPKLKVSPIPSESDWNSLSMVLTGRKRTQPNENKNINIETLLDIISLHCRIENPTALKKDLQNYIYKFKNKNVKHKISQIIKHSAFISKNVNWKQAINISLAPLLNDSSITDKYETAILEALNKHGNYMNIGNGCMLVHSKPTDGVKKLGTGITVFKNAFTVFDKPTKFNVIITLAPIDNQSHQTFLRELLNLLLDKNWVAKLKNVNSTDELIAMISMTNLSL</sequence>
<reference evidence="9" key="1">
    <citation type="submission" date="2017-12" db="EMBL/GenBank/DDBJ databases">
        <authorList>
            <person name="Christensen H."/>
        </authorList>
    </citation>
    <scope>NUCLEOTIDE SEQUENCE [LARGE SCALE GENOMIC DNA]</scope>
    <source>
        <strain evidence="9">268A</strain>
    </source>
</reference>
<proteinExistence type="predicted"/>
<dbReference type="PANTHER" id="PTHR30185:SF18">
    <property type="entry name" value="TRANSCRIPTIONAL REGULATOR MTLR"/>
    <property type="match status" value="1"/>
</dbReference>
<dbReference type="InterPro" id="IPR036095">
    <property type="entry name" value="PTS_EIIB-like_sf"/>
</dbReference>
<dbReference type="Gene3D" id="3.40.930.10">
    <property type="entry name" value="Mannitol-specific EII, Chain A"/>
    <property type="match status" value="1"/>
</dbReference>
<dbReference type="SUPFAM" id="SSF55804">
    <property type="entry name" value="Phoshotransferase/anion transport protein"/>
    <property type="match status" value="1"/>
</dbReference>
<keyword evidence="3" id="KW-0805">Transcription regulation</keyword>
<keyword evidence="2" id="KW-0677">Repeat</keyword>
<evidence type="ECO:0008006" key="10">
    <source>
        <dbReference type="Google" id="ProtNLM"/>
    </source>
</evidence>
<dbReference type="SUPFAM" id="SSF52794">
    <property type="entry name" value="PTS system IIB component-like"/>
    <property type="match status" value="1"/>
</dbReference>
<dbReference type="InterPro" id="IPR036388">
    <property type="entry name" value="WH-like_DNA-bd_sf"/>
</dbReference>
<dbReference type="InterPro" id="IPR013011">
    <property type="entry name" value="PTS_EIIB_2"/>
</dbReference>
<evidence type="ECO:0000259" key="6">
    <source>
        <dbReference type="PROSITE" id="PS51099"/>
    </source>
</evidence>
<dbReference type="Proteomes" id="UP000234579">
    <property type="component" value="Unassembled WGS sequence"/>
</dbReference>
<keyword evidence="4" id="KW-0804">Transcription</keyword>
<dbReference type="InterPro" id="IPR036634">
    <property type="entry name" value="PRD_sf"/>
</dbReference>
<organism evidence="8 9">
    <name type="scientific">Ligilactobacillus agilis</name>
    <dbReference type="NCBI Taxonomy" id="1601"/>
    <lineage>
        <taxon>Bacteria</taxon>
        <taxon>Bacillati</taxon>
        <taxon>Bacillota</taxon>
        <taxon>Bacilli</taxon>
        <taxon>Lactobacillales</taxon>
        <taxon>Lactobacillaceae</taxon>
        <taxon>Ligilactobacillus</taxon>
    </lineage>
</organism>
<dbReference type="Gene3D" id="3.40.50.2300">
    <property type="match status" value="1"/>
</dbReference>
<dbReference type="Gene3D" id="1.10.1790.10">
    <property type="entry name" value="PRD domain"/>
    <property type="match status" value="1"/>
</dbReference>
<dbReference type="RefSeq" id="WP_101811251.1">
    <property type="nucleotide sequence ID" value="NZ_PKGI01000004.1"/>
</dbReference>
<dbReference type="Gene3D" id="1.10.10.10">
    <property type="entry name" value="Winged helix-like DNA-binding domain superfamily/Winged helix DNA-binding domain"/>
    <property type="match status" value="1"/>
</dbReference>
<dbReference type="PANTHER" id="PTHR30185">
    <property type="entry name" value="CRYPTIC BETA-GLUCOSIDE BGL OPERON ANTITERMINATOR"/>
    <property type="match status" value="1"/>
</dbReference>